<feature type="domain" description="Histidine kinase" evidence="9">
    <location>
        <begin position="479"/>
        <end position="581"/>
    </location>
</feature>
<feature type="transmembrane region" description="Helical" evidence="8">
    <location>
        <begin position="14"/>
        <end position="37"/>
    </location>
</feature>
<evidence type="ECO:0000256" key="4">
    <source>
        <dbReference type="ARBA" id="ARBA00022553"/>
    </source>
</evidence>
<dbReference type="Pfam" id="PF06580">
    <property type="entry name" value="His_kinase"/>
    <property type="match status" value="1"/>
</dbReference>
<dbReference type="SUPFAM" id="SSF55874">
    <property type="entry name" value="ATPase domain of HSP90 chaperone/DNA topoisomerase II/histidine kinase"/>
    <property type="match status" value="1"/>
</dbReference>
<dbReference type="Gene3D" id="3.30.450.20">
    <property type="entry name" value="PAS domain"/>
    <property type="match status" value="1"/>
</dbReference>
<keyword evidence="4" id="KW-0597">Phosphoprotein</keyword>
<dbReference type="CDD" id="cd06225">
    <property type="entry name" value="HAMP"/>
    <property type="match status" value="1"/>
</dbReference>
<comment type="subcellular location">
    <subcellularLocation>
        <location evidence="2">Membrane</location>
    </subcellularLocation>
</comment>
<feature type="domain" description="HAMP" evidence="10">
    <location>
        <begin position="316"/>
        <end position="368"/>
    </location>
</feature>
<keyword evidence="8" id="KW-1133">Transmembrane helix</keyword>
<evidence type="ECO:0000256" key="5">
    <source>
        <dbReference type="ARBA" id="ARBA00022679"/>
    </source>
</evidence>
<dbReference type="SMART" id="SM00304">
    <property type="entry name" value="HAMP"/>
    <property type="match status" value="1"/>
</dbReference>
<organism evidence="11 12">
    <name type="scientific">Blautia wexlerae</name>
    <dbReference type="NCBI Taxonomy" id="418240"/>
    <lineage>
        <taxon>Bacteria</taxon>
        <taxon>Bacillati</taxon>
        <taxon>Bacillota</taxon>
        <taxon>Clostridia</taxon>
        <taxon>Lachnospirales</taxon>
        <taxon>Lachnospiraceae</taxon>
        <taxon>Blautia</taxon>
    </lineage>
</organism>
<keyword evidence="5" id="KW-0808">Transferase</keyword>
<dbReference type="GO" id="GO:0000155">
    <property type="term" value="F:phosphorelay sensor kinase activity"/>
    <property type="evidence" value="ECO:0007669"/>
    <property type="project" value="InterPro"/>
</dbReference>
<dbReference type="EC" id="2.7.13.3" evidence="3"/>
<accession>A0A174U7N3</accession>
<dbReference type="SUPFAM" id="SSF158472">
    <property type="entry name" value="HAMP domain-like"/>
    <property type="match status" value="1"/>
</dbReference>
<dbReference type="InterPro" id="IPR050640">
    <property type="entry name" value="Bact_2-comp_sensor_kinase"/>
</dbReference>
<evidence type="ECO:0000256" key="7">
    <source>
        <dbReference type="ARBA" id="ARBA00023012"/>
    </source>
</evidence>
<name>A0A174U7N3_9FIRM</name>
<dbReference type="Gene3D" id="1.10.8.500">
    <property type="entry name" value="HAMP domain in histidine kinase"/>
    <property type="match status" value="1"/>
</dbReference>
<dbReference type="PANTHER" id="PTHR34220:SF7">
    <property type="entry name" value="SENSOR HISTIDINE KINASE YPDA"/>
    <property type="match status" value="1"/>
</dbReference>
<dbReference type="GeneID" id="75080725"/>
<gene>
    <name evidence="11" type="primary">ypdA_11</name>
    <name evidence="11" type="ORF">ERS852523_04158</name>
</gene>
<dbReference type="InterPro" id="IPR005467">
    <property type="entry name" value="His_kinase_dom"/>
</dbReference>
<sequence>MRKKYHELSLAKKFSLTSIGFFFLTILVLTVLIQFLYEKSVLNITSESYKEKFEIVSDNSQSILENSGKIAKVILTDEAIQNWFLQDSEESADQLKYKMQVEKRLDYLDALYPDKQYSSISVFDSYGHMVNSNSIRSEASKYEQFFNIIKENYNVKWLDLYEVSLGDYEKNGIGYIRYYRDYDSGLIKGYVLIEYQSPLLINNFAHIRYGETGSYLIADTDGNKKIENDQDVSGNISEEEYFQWAEDNKKGGKVFRIDGKRYLVTASVIPTLDWLMIGLTPVNELTKAGKAMTQIIYVVGIIAALISTFFSLRVSHSVTKPLIYLTDTMKKFGKGDLSVRVPVLYEDEIGILSEEFNKMSEQIRQLVDQVYREQRAKRKSELAALQAQINPHFLYNTLNSVSSLIKMNCPDEAFIMIQAIGTFYRTSLSDGKTLIPLEQEITNIENYIKIQKVRYGNKIEYEIDIENEILQEWIVKLTLQPLIENSIYHGIKEMRGKGIIRIKGWKEKNKVFIQVSDNGLGIPEEKLEELFSKDYREKGSAFGLFNIQQRLQIYFGKEYGLTVESKLSQGTKATVCIPVDFKREEDRKCGYSL</sequence>
<dbReference type="InterPro" id="IPR036890">
    <property type="entry name" value="HATPase_C_sf"/>
</dbReference>
<dbReference type="Proteomes" id="UP000095712">
    <property type="component" value="Unassembled WGS sequence"/>
</dbReference>
<dbReference type="SMART" id="SM00387">
    <property type="entry name" value="HATPase_c"/>
    <property type="match status" value="1"/>
</dbReference>
<evidence type="ECO:0000256" key="8">
    <source>
        <dbReference type="SAM" id="Phobius"/>
    </source>
</evidence>
<dbReference type="GO" id="GO:0016020">
    <property type="term" value="C:membrane"/>
    <property type="evidence" value="ECO:0007669"/>
    <property type="project" value="UniProtKB-SubCell"/>
</dbReference>
<evidence type="ECO:0000256" key="2">
    <source>
        <dbReference type="ARBA" id="ARBA00004370"/>
    </source>
</evidence>
<dbReference type="Gene3D" id="3.30.565.10">
    <property type="entry name" value="Histidine kinase-like ATPase, C-terminal domain"/>
    <property type="match status" value="1"/>
</dbReference>
<evidence type="ECO:0000256" key="3">
    <source>
        <dbReference type="ARBA" id="ARBA00012438"/>
    </source>
</evidence>
<dbReference type="PANTHER" id="PTHR34220">
    <property type="entry name" value="SENSOR HISTIDINE KINASE YPDA"/>
    <property type="match status" value="1"/>
</dbReference>
<dbReference type="PROSITE" id="PS50109">
    <property type="entry name" value="HIS_KIN"/>
    <property type="match status" value="1"/>
</dbReference>
<evidence type="ECO:0000313" key="12">
    <source>
        <dbReference type="Proteomes" id="UP000095712"/>
    </source>
</evidence>
<comment type="catalytic activity">
    <reaction evidence="1">
        <text>ATP + protein L-histidine = ADP + protein N-phospho-L-histidine.</text>
        <dbReference type="EC" id="2.7.13.3"/>
    </reaction>
</comment>
<dbReference type="EMBL" id="CZAW01000086">
    <property type="protein sequence ID" value="CUQ15019.1"/>
    <property type="molecule type" value="Genomic_DNA"/>
</dbReference>
<protein>
    <recommendedName>
        <fullName evidence="3">histidine kinase</fullName>
        <ecNumber evidence="3">2.7.13.3</ecNumber>
    </recommendedName>
</protein>
<evidence type="ECO:0000256" key="6">
    <source>
        <dbReference type="ARBA" id="ARBA00022777"/>
    </source>
</evidence>
<keyword evidence="8" id="KW-0472">Membrane</keyword>
<dbReference type="InterPro" id="IPR010559">
    <property type="entry name" value="Sig_transdc_His_kin_internal"/>
</dbReference>
<dbReference type="InterPro" id="IPR004358">
    <property type="entry name" value="Sig_transdc_His_kin-like_C"/>
</dbReference>
<proteinExistence type="predicted"/>
<dbReference type="AlphaFoldDB" id="A0A174U7N3"/>
<dbReference type="InterPro" id="IPR003660">
    <property type="entry name" value="HAMP_dom"/>
</dbReference>
<dbReference type="PRINTS" id="PR00344">
    <property type="entry name" value="BCTRLSENSOR"/>
</dbReference>
<dbReference type="OrthoDB" id="9809348at2"/>
<keyword evidence="8" id="KW-0812">Transmembrane</keyword>
<keyword evidence="6" id="KW-0418">Kinase</keyword>
<evidence type="ECO:0000256" key="1">
    <source>
        <dbReference type="ARBA" id="ARBA00000085"/>
    </source>
</evidence>
<dbReference type="PROSITE" id="PS50885">
    <property type="entry name" value="HAMP"/>
    <property type="match status" value="1"/>
</dbReference>
<evidence type="ECO:0000259" key="9">
    <source>
        <dbReference type="PROSITE" id="PS50109"/>
    </source>
</evidence>
<dbReference type="Pfam" id="PF00672">
    <property type="entry name" value="HAMP"/>
    <property type="match status" value="1"/>
</dbReference>
<keyword evidence="7" id="KW-0902">Two-component regulatory system</keyword>
<evidence type="ECO:0000313" key="11">
    <source>
        <dbReference type="EMBL" id="CUQ15019.1"/>
    </source>
</evidence>
<feature type="transmembrane region" description="Helical" evidence="8">
    <location>
        <begin position="294"/>
        <end position="312"/>
    </location>
</feature>
<dbReference type="Pfam" id="PF02518">
    <property type="entry name" value="HATPase_c"/>
    <property type="match status" value="1"/>
</dbReference>
<reference evidence="11 12" key="1">
    <citation type="submission" date="2015-09" db="EMBL/GenBank/DDBJ databases">
        <authorList>
            <consortium name="Pathogen Informatics"/>
        </authorList>
    </citation>
    <scope>NUCLEOTIDE SEQUENCE [LARGE SCALE GENOMIC DNA]</scope>
    <source>
        <strain evidence="11 12">2789STDY5834911</strain>
    </source>
</reference>
<dbReference type="RefSeq" id="WP_025580910.1">
    <property type="nucleotide sequence ID" value="NZ_CZAW01000086.1"/>
</dbReference>
<evidence type="ECO:0000259" key="10">
    <source>
        <dbReference type="PROSITE" id="PS50885"/>
    </source>
</evidence>
<dbReference type="InterPro" id="IPR003594">
    <property type="entry name" value="HATPase_dom"/>
</dbReference>